<keyword evidence="7 12" id="KW-0819">tRNA processing</keyword>
<evidence type="ECO:0000256" key="2">
    <source>
        <dbReference type="ARBA" id="ARBA00003717"/>
    </source>
</evidence>
<dbReference type="Pfam" id="PF21680">
    <property type="entry name" value="GIDA_C_1st"/>
    <property type="match status" value="1"/>
</dbReference>
<dbReference type="STRING" id="1265820.PCORN_16908"/>
<dbReference type="FunFam" id="1.10.10.1800:FF:000001">
    <property type="entry name" value="tRNA uridine 5-carboxymethylaminomethyl modification enzyme MnmG"/>
    <property type="match status" value="1"/>
</dbReference>
<feature type="binding site" evidence="12">
    <location>
        <position position="371"/>
    </location>
    <ligand>
        <name>FAD</name>
        <dbReference type="ChEBI" id="CHEBI:57692"/>
    </ligand>
</feature>
<dbReference type="InterPro" id="IPR004416">
    <property type="entry name" value="MnmG"/>
</dbReference>
<dbReference type="FunFam" id="1.10.150.570:FF:000001">
    <property type="entry name" value="tRNA uridine 5-carboxymethylaminomethyl modification enzyme MnmG"/>
    <property type="match status" value="1"/>
</dbReference>
<dbReference type="NCBIfam" id="TIGR00136">
    <property type="entry name" value="mnmG_gidA"/>
    <property type="match status" value="1"/>
</dbReference>
<evidence type="ECO:0000256" key="9">
    <source>
        <dbReference type="ARBA" id="ARBA00023027"/>
    </source>
</evidence>
<dbReference type="OrthoDB" id="9815560at2"/>
<dbReference type="PANTHER" id="PTHR11806">
    <property type="entry name" value="GLUCOSE INHIBITED DIVISION PROTEIN A"/>
    <property type="match status" value="1"/>
</dbReference>
<dbReference type="InterPro" id="IPR026904">
    <property type="entry name" value="MnmG_C"/>
</dbReference>
<dbReference type="Gene3D" id="1.10.150.570">
    <property type="entry name" value="GidA associated domain, C-terminal subdomain"/>
    <property type="match status" value="1"/>
</dbReference>
<comment type="subcellular location">
    <subcellularLocation>
        <location evidence="12">Cytoplasm</location>
    </subcellularLocation>
</comment>
<evidence type="ECO:0000256" key="8">
    <source>
        <dbReference type="ARBA" id="ARBA00022827"/>
    </source>
</evidence>
<feature type="binding site" evidence="12">
    <location>
        <begin position="274"/>
        <end position="288"/>
    </location>
    <ligand>
        <name>NAD(+)</name>
        <dbReference type="ChEBI" id="CHEBI:57540"/>
    </ligand>
</feature>
<feature type="compositionally biased region" description="Polar residues" evidence="13">
    <location>
        <begin position="208"/>
        <end position="219"/>
    </location>
</feature>
<evidence type="ECO:0000256" key="13">
    <source>
        <dbReference type="SAM" id="MobiDB-lite"/>
    </source>
</evidence>
<dbReference type="Gene3D" id="1.10.10.1800">
    <property type="entry name" value="tRNA uridine 5-carboxymethylaminomethyl modification enzyme MnmG/GidA"/>
    <property type="match status" value="1"/>
</dbReference>
<dbReference type="Pfam" id="PF13932">
    <property type="entry name" value="SAM_GIDA_C"/>
    <property type="match status" value="1"/>
</dbReference>
<evidence type="ECO:0000259" key="14">
    <source>
        <dbReference type="SMART" id="SM01228"/>
    </source>
</evidence>
<name>W7BL20_9LIST</name>
<proteinExistence type="inferred from homology"/>
<dbReference type="Gene3D" id="3.50.50.60">
    <property type="entry name" value="FAD/NAD(P)-binding domain"/>
    <property type="match status" value="2"/>
</dbReference>
<evidence type="ECO:0000313" key="16">
    <source>
        <dbReference type="Proteomes" id="UP000019254"/>
    </source>
</evidence>
<keyword evidence="5 12" id="KW-0963">Cytoplasm</keyword>
<keyword evidence="8 12" id="KW-0274">FAD</keyword>
<dbReference type="InterPro" id="IPR002218">
    <property type="entry name" value="MnmG-rel"/>
</dbReference>
<keyword evidence="6 12" id="KW-0285">Flavoprotein</keyword>
<dbReference type="GO" id="GO:0002098">
    <property type="term" value="P:tRNA wobble uridine modification"/>
    <property type="evidence" value="ECO:0007669"/>
    <property type="project" value="InterPro"/>
</dbReference>
<dbReference type="InterPro" id="IPR020595">
    <property type="entry name" value="MnmG-rel_CS"/>
</dbReference>
<dbReference type="FunFam" id="3.50.50.60:FF:000002">
    <property type="entry name" value="tRNA uridine 5-carboxymethylaminomethyl modification enzyme MnmG"/>
    <property type="match status" value="1"/>
</dbReference>
<gene>
    <name evidence="12" type="primary">mnmG</name>
    <name evidence="12" type="synonym">gidA</name>
    <name evidence="15" type="ORF">PCORN_16908</name>
</gene>
<dbReference type="InterPro" id="IPR044920">
    <property type="entry name" value="MnmG_C_subdom_sf"/>
</dbReference>
<comment type="similarity">
    <text evidence="3 12">Belongs to the MnmG family.</text>
</comment>
<sequence length="628" mass="69968">MQTYDAGHYDVIVVGAGHAGVEAGLASGRIGAKTLMLTINLDMVAFMPCNPSVGGPAKGVVVREIDALGGEMGRNTDKTHIQMRMLNTGKGPAVRALRAQSDKWDYQHEMKYTIEKEENITLRQGLVDRLVVEDGVCKGVITNSGAIYYAKTVVLTTGTFSRGEIIVGELRYSSGPNNQQPSIKLSEHLEELGFELRRFKTGTPPRVKSSSIDYSQTEEQPGDDVPRAFSYETVDFIMDQLPCWLTYTNEATHQIIEKNLHRSPMFTATKKGTGARYCPSIEDKIVRFSDKPRHQIFLEPEGRHTEEVYVQGLSTSLPEDVQREMLATIPGLENVEMMRVGYAIEYDAVMPEQLWPSLETKRIENLYTAGQLNGTSGYEEAAGQGLMAGINAARRASGKEPVVLGRDQGYIGVLIDDLVTKGTDEPYRLLTSRAEYRLLLRHDNADLRLTEIGHEIGLISDERYARFVAKREAIEAEKQRLKTTRIKPTAAVQKMLVDMGSAELKDGVLAADFLRRPEITYNILMEIVSRETSLTADIEEQVEIQIKYEGYIEKSLNQVEKMKRMEGKKIPENIDYDAIGSLATEALEKLKKIQPLSIAQASRISGVNPADISILLIYIEQGKIAKTK</sequence>
<dbReference type="InterPro" id="IPR049312">
    <property type="entry name" value="GIDA_C_N"/>
</dbReference>
<evidence type="ECO:0000313" key="15">
    <source>
        <dbReference type="EMBL" id="EUJ25545.1"/>
    </source>
</evidence>
<dbReference type="Proteomes" id="UP000019254">
    <property type="component" value="Unassembled WGS sequence"/>
</dbReference>
<dbReference type="EMBL" id="AODE01000039">
    <property type="protein sequence ID" value="EUJ25545.1"/>
    <property type="molecule type" value="Genomic_DNA"/>
</dbReference>
<dbReference type="PATRIC" id="fig|1265820.5.peg.3345"/>
<keyword evidence="9 12" id="KW-0520">NAD</keyword>
<evidence type="ECO:0000256" key="5">
    <source>
        <dbReference type="ARBA" id="ARBA00022490"/>
    </source>
</evidence>
<evidence type="ECO:0000256" key="7">
    <source>
        <dbReference type="ARBA" id="ARBA00022694"/>
    </source>
</evidence>
<dbReference type="GO" id="GO:0030488">
    <property type="term" value="P:tRNA methylation"/>
    <property type="evidence" value="ECO:0007669"/>
    <property type="project" value="TreeGrafter"/>
</dbReference>
<dbReference type="AlphaFoldDB" id="W7BL20"/>
<dbReference type="PROSITE" id="PS01281">
    <property type="entry name" value="GIDA_2"/>
    <property type="match status" value="1"/>
</dbReference>
<dbReference type="PANTHER" id="PTHR11806:SF0">
    <property type="entry name" value="PROTEIN MTO1 HOMOLOG, MITOCHONDRIAL"/>
    <property type="match status" value="1"/>
</dbReference>
<evidence type="ECO:0000256" key="6">
    <source>
        <dbReference type="ARBA" id="ARBA00022630"/>
    </source>
</evidence>
<feature type="binding site" evidence="12">
    <location>
        <position position="127"/>
    </location>
    <ligand>
        <name>FAD</name>
        <dbReference type="ChEBI" id="CHEBI:57692"/>
    </ligand>
</feature>
<dbReference type="HAMAP" id="MF_00129">
    <property type="entry name" value="MnmG_GidA"/>
    <property type="match status" value="1"/>
</dbReference>
<feature type="region of interest" description="Disordered" evidence="13">
    <location>
        <begin position="202"/>
        <end position="225"/>
    </location>
</feature>
<feature type="domain" description="tRNA uridine 5-carboxymethylaminomethyl modification enzyme C-terminal subdomain" evidence="14">
    <location>
        <begin position="546"/>
        <end position="617"/>
    </location>
</feature>
<feature type="binding site" evidence="12">
    <location>
        <position position="182"/>
    </location>
    <ligand>
        <name>FAD</name>
        <dbReference type="ChEBI" id="CHEBI:57692"/>
    </ligand>
</feature>
<dbReference type="InterPro" id="IPR040131">
    <property type="entry name" value="MnmG_N"/>
</dbReference>
<accession>W7BL20</accession>
<organism evidence="15 16">
    <name type="scientific">Listeria cornellensis FSL F6-0969</name>
    <dbReference type="NCBI Taxonomy" id="1265820"/>
    <lineage>
        <taxon>Bacteria</taxon>
        <taxon>Bacillati</taxon>
        <taxon>Bacillota</taxon>
        <taxon>Bacilli</taxon>
        <taxon>Bacillales</taxon>
        <taxon>Listeriaceae</taxon>
        <taxon>Listeria</taxon>
    </lineage>
</organism>
<reference evidence="15 16" key="1">
    <citation type="journal article" date="2014" name="Int. J. Syst. Evol. Microbiol.">
        <title>Listeria floridensis sp. nov., Listeria aquatica sp. nov., Listeria cornellensis sp. nov., Listeria riparia sp. nov. and Listeria grandensis sp. nov., from agricultural and natural environments.</title>
        <authorList>
            <person name="den Bakker H.C."/>
            <person name="Warchocki S."/>
            <person name="Wright E.M."/>
            <person name="Allred A.F."/>
            <person name="Ahlstrom C."/>
            <person name="Manuel C.S."/>
            <person name="Stasiewicz M.J."/>
            <person name="Burrell A."/>
            <person name="Roof S."/>
            <person name="Strawn L."/>
            <person name="Fortes E.D."/>
            <person name="Nightingale K.K."/>
            <person name="Kephart D."/>
            <person name="Wiedmann M."/>
        </authorList>
    </citation>
    <scope>NUCLEOTIDE SEQUENCE [LARGE SCALE GENOMIC DNA]</scope>
    <source>
        <strain evidence="16">FSL F6-969</strain>
    </source>
</reference>
<evidence type="ECO:0000256" key="11">
    <source>
        <dbReference type="ARBA" id="ARBA00031800"/>
    </source>
</evidence>
<evidence type="ECO:0000256" key="1">
    <source>
        <dbReference type="ARBA" id="ARBA00001974"/>
    </source>
</evidence>
<keyword evidence="16" id="KW-1185">Reference proteome</keyword>
<dbReference type="PROSITE" id="PS01280">
    <property type="entry name" value="GIDA_1"/>
    <property type="match status" value="1"/>
</dbReference>
<dbReference type="GO" id="GO:0050660">
    <property type="term" value="F:flavin adenine dinucleotide binding"/>
    <property type="evidence" value="ECO:0007669"/>
    <property type="project" value="UniProtKB-UniRule"/>
</dbReference>
<comment type="subunit">
    <text evidence="10 12">Homodimer. Heterotetramer of two MnmE and two MnmG subunits.</text>
</comment>
<dbReference type="Pfam" id="PF01134">
    <property type="entry name" value="GIDA"/>
    <property type="match status" value="1"/>
</dbReference>
<dbReference type="SUPFAM" id="SSF51905">
    <property type="entry name" value="FAD/NAD(P)-binding domain"/>
    <property type="match status" value="1"/>
</dbReference>
<evidence type="ECO:0000256" key="10">
    <source>
        <dbReference type="ARBA" id="ARBA00025948"/>
    </source>
</evidence>
<protein>
    <recommendedName>
        <fullName evidence="4 12">tRNA uridine 5-carboxymethylaminomethyl modification enzyme MnmG</fullName>
    </recommendedName>
    <alternativeName>
        <fullName evidence="11 12">Glucose-inhibited division protein A</fullName>
    </alternativeName>
</protein>
<dbReference type="GO" id="GO:0005829">
    <property type="term" value="C:cytosol"/>
    <property type="evidence" value="ECO:0007669"/>
    <property type="project" value="TreeGrafter"/>
</dbReference>
<feature type="binding site" evidence="12">
    <location>
        <begin position="15"/>
        <end position="20"/>
    </location>
    <ligand>
        <name>FAD</name>
        <dbReference type="ChEBI" id="CHEBI:57692"/>
    </ligand>
</feature>
<evidence type="ECO:0000256" key="3">
    <source>
        <dbReference type="ARBA" id="ARBA00007653"/>
    </source>
</evidence>
<evidence type="ECO:0000256" key="4">
    <source>
        <dbReference type="ARBA" id="ARBA00020461"/>
    </source>
</evidence>
<comment type="function">
    <text evidence="2 12">NAD-binding protein involved in the addition of a carboxymethylaminomethyl (cmnm) group at the wobble position (U34) of certain tRNAs, forming tRNA-cmnm(5)s(2)U34.</text>
</comment>
<evidence type="ECO:0000256" key="12">
    <source>
        <dbReference type="HAMAP-Rule" id="MF_00129"/>
    </source>
</evidence>
<dbReference type="SMART" id="SM01228">
    <property type="entry name" value="GIDA_assoc_3"/>
    <property type="match status" value="1"/>
</dbReference>
<dbReference type="InterPro" id="IPR036188">
    <property type="entry name" value="FAD/NAD-bd_sf"/>
</dbReference>
<dbReference type="FunFam" id="3.50.50.60:FF:000063">
    <property type="entry name" value="tRNA uridine 5-carboxymethylaminomethyl modification enzyme MnmG"/>
    <property type="match status" value="1"/>
</dbReference>
<comment type="cofactor">
    <cofactor evidence="1 12">
        <name>FAD</name>
        <dbReference type="ChEBI" id="CHEBI:57692"/>
    </cofactor>
</comment>
<dbReference type="InterPro" id="IPR047001">
    <property type="entry name" value="MnmG_C_subdom"/>
</dbReference>
<dbReference type="RefSeq" id="WP_036082008.1">
    <property type="nucleotide sequence ID" value="NZ_AODE01000039.1"/>
</dbReference>
<comment type="caution">
    <text evidence="15">The sequence shown here is derived from an EMBL/GenBank/DDBJ whole genome shotgun (WGS) entry which is preliminary data.</text>
</comment>